<keyword evidence="5" id="KW-0378">Hydrolase</keyword>
<dbReference type="Gene3D" id="3.90.220.20">
    <property type="entry name" value="DNA methylase specificity domains"/>
    <property type="match status" value="1"/>
</dbReference>
<reference evidence="5" key="1">
    <citation type="submission" date="2020-07" db="EMBL/GenBank/DDBJ databases">
        <title>Huge and variable diversity of episymbiotic CPR bacteria and DPANN archaea in groundwater ecosystems.</title>
        <authorList>
            <person name="He C.Y."/>
            <person name="Keren R."/>
            <person name="Whittaker M."/>
            <person name="Farag I.F."/>
            <person name="Doudna J."/>
            <person name="Cate J.H.D."/>
            <person name="Banfield J.F."/>
        </authorList>
    </citation>
    <scope>NUCLEOTIDE SEQUENCE</scope>
    <source>
        <strain evidence="5">NC_groundwater_1296_Ag_S-0.2um_52_80</strain>
    </source>
</reference>
<dbReference type="GO" id="GO:0009307">
    <property type="term" value="P:DNA restriction-modification system"/>
    <property type="evidence" value="ECO:0007669"/>
    <property type="project" value="UniProtKB-KW"/>
</dbReference>
<protein>
    <submittedName>
        <fullName evidence="5">Restriction endonuclease subunit S</fullName>
    </submittedName>
</protein>
<dbReference type="AlphaFoldDB" id="A0A8T3YKB1"/>
<evidence type="ECO:0000313" key="6">
    <source>
        <dbReference type="Proteomes" id="UP000732298"/>
    </source>
</evidence>
<evidence type="ECO:0000259" key="4">
    <source>
        <dbReference type="Pfam" id="PF01420"/>
    </source>
</evidence>
<dbReference type="InterPro" id="IPR044946">
    <property type="entry name" value="Restrct_endonuc_typeI_TRD_sf"/>
</dbReference>
<dbReference type="Gene3D" id="1.10.287.1120">
    <property type="entry name" value="Bipartite methylase S protein"/>
    <property type="match status" value="1"/>
</dbReference>
<keyword evidence="5" id="KW-0540">Nuclease</keyword>
<dbReference type="EMBL" id="JACQPB010000025">
    <property type="protein sequence ID" value="MBI4210232.1"/>
    <property type="molecule type" value="Genomic_DNA"/>
</dbReference>
<evidence type="ECO:0000256" key="1">
    <source>
        <dbReference type="ARBA" id="ARBA00010923"/>
    </source>
</evidence>
<dbReference type="CDD" id="cd17513">
    <property type="entry name" value="RMtype1_S_AveSPN6ORF1907P_TRD2-CR2_like"/>
    <property type="match status" value="1"/>
</dbReference>
<comment type="caution">
    <text evidence="5">The sequence shown here is derived from an EMBL/GenBank/DDBJ whole genome shotgun (WGS) entry which is preliminary data.</text>
</comment>
<dbReference type="Pfam" id="PF01420">
    <property type="entry name" value="Methylase_S"/>
    <property type="match status" value="1"/>
</dbReference>
<dbReference type="SUPFAM" id="SSF116734">
    <property type="entry name" value="DNA methylase specificity domain"/>
    <property type="match status" value="1"/>
</dbReference>
<dbReference type="GO" id="GO:0003677">
    <property type="term" value="F:DNA binding"/>
    <property type="evidence" value="ECO:0007669"/>
    <property type="project" value="UniProtKB-KW"/>
</dbReference>
<keyword evidence="2" id="KW-0680">Restriction system</keyword>
<proteinExistence type="inferred from homology"/>
<sequence length="195" mass="21287">MTSKTIQNEQLPKAWQTTELGLLCSDMIGGGTPSTAHKDYWGGEIPWMTSAHINGRKIVAGQKYITKKGLEKSASNLVPKDNVLVATRVGIGKVAINKIDVAISQDLTGLILDKSKALPEFVYWQLAKDQQKIKSLAQGSTIKGVLRTDLAKLKILLPSLTEQQSISDILSSVDDAISLVERERDEQSNGSRWAS</sequence>
<name>A0A8T3YKB1_9ARCH</name>
<evidence type="ECO:0000256" key="3">
    <source>
        <dbReference type="ARBA" id="ARBA00023125"/>
    </source>
</evidence>
<dbReference type="PANTHER" id="PTHR30408:SF12">
    <property type="entry name" value="TYPE I RESTRICTION ENZYME MJAVIII SPECIFICITY SUBUNIT"/>
    <property type="match status" value="1"/>
</dbReference>
<dbReference type="PANTHER" id="PTHR30408">
    <property type="entry name" value="TYPE-1 RESTRICTION ENZYME ECOKI SPECIFICITY PROTEIN"/>
    <property type="match status" value="1"/>
</dbReference>
<keyword evidence="3" id="KW-0238">DNA-binding</keyword>
<organism evidence="5 6">
    <name type="scientific">Candidatus Iainarchaeum sp</name>
    <dbReference type="NCBI Taxonomy" id="3101447"/>
    <lineage>
        <taxon>Archaea</taxon>
        <taxon>Candidatus Iainarchaeota</taxon>
        <taxon>Candidatus Iainarchaeia</taxon>
        <taxon>Candidatus Iainarchaeales</taxon>
        <taxon>Candidatus Iainarchaeaceae</taxon>
        <taxon>Candidatus Iainarchaeum</taxon>
    </lineage>
</organism>
<keyword evidence="5" id="KW-0255">Endonuclease</keyword>
<dbReference type="InterPro" id="IPR000055">
    <property type="entry name" value="Restrct_endonuc_typeI_TRD"/>
</dbReference>
<evidence type="ECO:0000256" key="2">
    <source>
        <dbReference type="ARBA" id="ARBA00022747"/>
    </source>
</evidence>
<accession>A0A8T3YKB1</accession>
<dbReference type="GO" id="GO:0004519">
    <property type="term" value="F:endonuclease activity"/>
    <property type="evidence" value="ECO:0007669"/>
    <property type="project" value="UniProtKB-KW"/>
</dbReference>
<dbReference type="InterPro" id="IPR052021">
    <property type="entry name" value="Type-I_RS_S_subunit"/>
</dbReference>
<feature type="domain" description="Type I restriction modification DNA specificity" evidence="4">
    <location>
        <begin position="12"/>
        <end position="185"/>
    </location>
</feature>
<dbReference type="Proteomes" id="UP000732298">
    <property type="component" value="Unassembled WGS sequence"/>
</dbReference>
<comment type="similarity">
    <text evidence="1">Belongs to the type-I restriction system S methylase family.</text>
</comment>
<evidence type="ECO:0000313" key="5">
    <source>
        <dbReference type="EMBL" id="MBI4210232.1"/>
    </source>
</evidence>
<gene>
    <name evidence="5" type="ORF">HY544_01855</name>
</gene>